<feature type="compositionally biased region" description="Polar residues" evidence="1">
    <location>
        <begin position="16"/>
        <end position="37"/>
    </location>
</feature>
<keyword evidence="3" id="KW-1185">Reference proteome</keyword>
<dbReference type="EMBL" id="UYRR01033728">
    <property type="protein sequence ID" value="VDK59470.1"/>
    <property type="molecule type" value="Genomic_DNA"/>
</dbReference>
<proteinExistence type="predicted"/>
<dbReference type="AlphaFoldDB" id="A0A0M3K9P0"/>
<evidence type="ECO:0000313" key="4">
    <source>
        <dbReference type="WBParaSite" id="ASIM_0001768401-mRNA-1"/>
    </source>
</evidence>
<accession>A0A0M3K9P0</accession>
<organism evidence="4">
    <name type="scientific">Anisakis simplex</name>
    <name type="common">Herring worm</name>
    <dbReference type="NCBI Taxonomy" id="6269"/>
    <lineage>
        <taxon>Eukaryota</taxon>
        <taxon>Metazoa</taxon>
        <taxon>Ecdysozoa</taxon>
        <taxon>Nematoda</taxon>
        <taxon>Chromadorea</taxon>
        <taxon>Rhabditida</taxon>
        <taxon>Spirurina</taxon>
        <taxon>Ascaridomorpha</taxon>
        <taxon>Ascaridoidea</taxon>
        <taxon>Anisakidae</taxon>
        <taxon>Anisakis</taxon>
        <taxon>Anisakis simplex complex</taxon>
    </lineage>
</organism>
<feature type="compositionally biased region" description="Polar residues" evidence="1">
    <location>
        <begin position="70"/>
        <end position="103"/>
    </location>
</feature>
<reference evidence="4" key="1">
    <citation type="submission" date="2017-02" db="UniProtKB">
        <authorList>
            <consortium name="WormBaseParasite"/>
        </authorList>
    </citation>
    <scope>IDENTIFICATION</scope>
</reference>
<name>A0A0M3K9P0_ANISI</name>
<feature type="compositionally biased region" description="Basic and acidic residues" evidence="1">
    <location>
        <begin position="38"/>
        <end position="47"/>
    </location>
</feature>
<dbReference type="WBParaSite" id="ASIM_0001768401-mRNA-1">
    <property type="protein sequence ID" value="ASIM_0001768401-mRNA-1"/>
    <property type="gene ID" value="ASIM_0001768401"/>
</dbReference>
<protein>
    <submittedName>
        <fullName evidence="2 4">Uncharacterized protein</fullName>
    </submittedName>
</protein>
<evidence type="ECO:0000256" key="1">
    <source>
        <dbReference type="SAM" id="MobiDB-lite"/>
    </source>
</evidence>
<gene>
    <name evidence="2" type="ORF">ASIM_LOCUS17088</name>
</gene>
<feature type="region of interest" description="Disordered" evidence="1">
    <location>
        <begin position="1"/>
        <end position="103"/>
    </location>
</feature>
<sequence length="173" mass="19240">MARPEPWVRGSVCNPIDQTSSVNQSDQNQQITAQNRGRSVETRDKSRGRQKMCTGEKLQSTPSERRSASIPINQASSLDQPSRNQQFTAQSQEPSAQTQYRPTQGQNMCVAERLPSSVGHLTSSNNALTPAVNQQAHTEINEGTADDLKEFHERTAMKLQPLVTVELFHILAR</sequence>
<evidence type="ECO:0000313" key="3">
    <source>
        <dbReference type="Proteomes" id="UP000267096"/>
    </source>
</evidence>
<dbReference type="Proteomes" id="UP000267096">
    <property type="component" value="Unassembled WGS sequence"/>
</dbReference>
<reference evidence="2 3" key="2">
    <citation type="submission" date="2018-11" db="EMBL/GenBank/DDBJ databases">
        <authorList>
            <consortium name="Pathogen Informatics"/>
        </authorList>
    </citation>
    <scope>NUCLEOTIDE SEQUENCE [LARGE SCALE GENOMIC DNA]</scope>
</reference>
<evidence type="ECO:0000313" key="2">
    <source>
        <dbReference type="EMBL" id="VDK59470.1"/>
    </source>
</evidence>